<feature type="transmembrane region" description="Helical" evidence="1">
    <location>
        <begin position="453"/>
        <end position="471"/>
    </location>
</feature>
<feature type="transmembrane region" description="Helical" evidence="1">
    <location>
        <begin position="391"/>
        <end position="413"/>
    </location>
</feature>
<feature type="transmembrane region" description="Helical" evidence="1">
    <location>
        <begin position="547"/>
        <end position="571"/>
    </location>
</feature>
<reference evidence="3" key="1">
    <citation type="submission" date="2015-12" db="EMBL/GenBank/DDBJ databases">
        <title>FDA dAtabase for Regulatory Grade micrObial Sequences (FDA-ARGOS): Supporting development and validation of Infectious Disease Dx tests.</title>
        <authorList>
            <person name="Case J."/>
            <person name="Tallon L."/>
            <person name="Sadzewicz L."/>
            <person name="Sengamalay N."/>
            <person name="Ott S."/>
            <person name="Godinez A."/>
            <person name="Nagaraj S."/>
            <person name="Nadendla S."/>
            <person name="Sichtig H."/>
        </authorList>
    </citation>
    <scope>NUCLEOTIDE SEQUENCE [LARGE SCALE GENOMIC DNA]</scope>
    <source>
        <strain evidence="3">FDAARGOS_147</strain>
    </source>
</reference>
<accession>A0A0X8P2Q1</accession>
<feature type="transmembrane region" description="Helical" evidence="1">
    <location>
        <begin position="141"/>
        <end position="162"/>
    </location>
</feature>
<feature type="transmembrane region" description="Helical" evidence="1">
    <location>
        <begin position="12"/>
        <end position="36"/>
    </location>
</feature>
<dbReference type="Pfam" id="PF03929">
    <property type="entry name" value="PepSY_TM"/>
    <property type="match status" value="1"/>
</dbReference>
<name>A0A0X8P2Q1_ALCXX</name>
<evidence type="ECO:0000313" key="2">
    <source>
        <dbReference type="EMBL" id="AMG38816.1"/>
    </source>
</evidence>
<proteinExistence type="predicted"/>
<evidence type="ECO:0000256" key="1">
    <source>
        <dbReference type="SAM" id="Phobius"/>
    </source>
</evidence>
<dbReference type="InterPro" id="IPR005625">
    <property type="entry name" value="PepSY-ass_TM"/>
</dbReference>
<dbReference type="EMBL" id="CP014060">
    <property type="protein sequence ID" value="AMG38816.1"/>
    <property type="molecule type" value="Genomic_DNA"/>
</dbReference>
<dbReference type="PANTHER" id="PTHR34219">
    <property type="entry name" value="IRON-REGULATED INNER MEMBRANE PROTEIN-RELATED"/>
    <property type="match status" value="1"/>
</dbReference>
<feature type="transmembrane region" description="Helical" evidence="1">
    <location>
        <begin position="183"/>
        <end position="209"/>
    </location>
</feature>
<sequence length="627" mass="66771">MKAGLRQSMAWLHTWCGLVCGWLLCAIMFTGTLSVFREPITRWMEAAPLPAMAAGSQADPLAHATRILASRAGGAAAWDIDLPARPGQPLRLAWHGGDGQEHETWIDPASGDERAPPQLRQTEGGRHFMSFHYTLHGGLPGYWLVGAISLCMLVALVSGVVVHKRIFKDFFTFRRGKGQRSWLDAHNASGVLTLPFLFMICYTGLAFFYTSYMPWPLQAVYGADDGAYRRYQAELKPAPPAPASAGTGQDAGLALRALVSRARMLTGQEADRIAIERPGAAGGIVRVSGRRETGAAPRLLTHASQVVFDARSGAVLQAVPAFEPGLAAHHVHEAIETLHKADFGGWSMKWLYFVSGLAGTAMVATGTLLFAIKRRKKSEHEFGAATARVYLWVEALNVAALAGIALASIVYLYANRLIPAALAGRESWEIRAFFLAWAASLAHAGWRGPRRAWIGQLALAALLCLGLPLLNRATTGQHLWAYAERGLMQQAALELTVLGLGLALGYAAWAVRRGWGHAAPAPANARRPAAGPNPPTAAHRWQVGSRVLAASVGGYGVSALALSWLALALPAAGVSPAVAVLAATLASFVLYPLIVLGVFSARSAGRAWGALALVGALCAALLLGWRA</sequence>
<feature type="transmembrane region" description="Helical" evidence="1">
    <location>
        <begin position="428"/>
        <end position="446"/>
    </location>
</feature>
<dbReference type="RefSeq" id="WP_061073426.1">
    <property type="nucleotide sequence ID" value="NZ_CP014060.2"/>
</dbReference>
<gene>
    <name evidence="2" type="ORF">AL504_23980</name>
</gene>
<keyword evidence="1" id="KW-1133">Transmembrane helix</keyword>
<organism evidence="2 3">
    <name type="scientific">Alcaligenes xylosoxydans xylosoxydans</name>
    <name type="common">Achromobacter xylosoxidans</name>
    <dbReference type="NCBI Taxonomy" id="85698"/>
    <lineage>
        <taxon>Bacteria</taxon>
        <taxon>Pseudomonadati</taxon>
        <taxon>Pseudomonadota</taxon>
        <taxon>Betaproteobacteria</taxon>
        <taxon>Burkholderiales</taxon>
        <taxon>Alcaligenaceae</taxon>
        <taxon>Achromobacter</taxon>
    </lineage>
</organism>
<feature type="transmembrane region" description="Helical" evidence="1">
    <location>
        <begin position="607"/>
        <end position="625"/>
    </location>
</feature>
<evidence type="ECO:0000313" key="3">
    <source>
        <dbReference type="Proteomes" id="UP000060602"/>
    </source>
</evidence>
<keyword evidence="1" id="KW-0812">Transmembrane</keyword>
<dbReference type="Proteomes" id="UP000060602">
    <property type="component" value="Chromosome"/>
</dbReference>
<protein>
    <submittedName>
        <fullName evidence="2">PepSY domain-containing protein</fullName>
    </submittedName>
</protein>
<feature type="transmembrane region" description="Helical" evidence="1">
    <location>
        <begin position="491"/>
        <end position="511"/>
    </location>
</feature>
<feature type="transmembrane region" description="Helical" evidence="1">
    <location>
        <begin position="577"/>
        <end position="600"/>
    </location>
</feature>
<dbReference type="PANTHER" id="PTHR34219:SF4">
    <property type="entry name" value="PEPSY DOMAIN-CONTAINING PROTEIN"/>
    <property type="match status" value="1"/>
</dbReference>
<dbReference type="AlphaFoldDB" id="A0A0X8P2Q1"/>
<keyword evidence="1" id="KW-0472">Membrane</keyword>
<feature type="transmembrane region" description="Helical" evidence="1">
    <location>
        <begin position="350"/>
        <end position="371"/>
    </location>
</feature>